<keyword evidence="2" id="KW-1185">Reference proteome</keyword>
<name>A0A8X6S273_TRICX</name>
<accession>A0A8X6S273</accession>
<sequence>MAKLVVSVATILGYNRCHIPRHRIKENQESPYWRKRLVIDFPNLLLIPIYYHSESFAMREKGRNRLVPGPDYIVDALKLPNQAPRGYGESLQTCVAWRCPGGTQHLFCWQFWPFMVNS</sequence>
<dbReference type="Proteomes" id="UP000887159">
    <property type="component" value="Unassembled WGS sequence"/>
</dbReference>
<reference evidence="1" key="1">
    <citation type="submission" date="2020-08" db="EMBL/GenBank/DDBJ databases">
        <title>Multicomponent nature underlies the extraordinary mechanical properties of spider dragline silk.</title>
        <authorList>
            <person name="Kono N."/>
            <person name="Nakamura H."/>
            <person name="Mori M."/>
            <person name="Yoshida Y."/>
            <person name="Ohtoshi R."/>
            <person name="Malay A.D."/>
            <person name="Moran D.A.P."/>
            <person name="Tomita M."/>
            <person name="Numata K."/>
            <person name="Arakawa K."/>
        </authorList>
    </citation>
    <scope>NUCLEOTIDE SEQUENCE</scope>
</reference>
<dbReference type="AlphaFoldDB" id="A0A8X6S273"/>
<comment type="caution">
    <text evidence="1">The sequence shown here is derived from an EMBL/GenBank/DDBJ whole genome shotgun (WGS) entry which is preliminary data.</text>
</comment>
<protein>
    <submittedName>
        <fullName evidence="1">Uncharacterized protein</fullName>
    </submittedName>
</protein>
<gene>
    <name evidence="1" type="ORF">TNCV_2607561</name>
</gene>
<evidence type="ECO:0000313" key="1">
    <source>
        <dbReference type="EMBL" id="GFY01572.1"/>
    </source>
</evidence>
<organism evidence="1 2">
    <name type="scientific">Trichonephila clavipes</name>
    <name type="common">Golden silk orbweaver</name>
    <name type="synonym">Nephila clavipes</name>
    <dbReference type="NCBI Taxonomy" id="2585209"/>
    <lineage>
        <taxon>Eukaryota</taxon>
        <taxon>Metazoa</taxon>
        <taxon>Ecdysozoa</taxon>
        <taxon>Arthropoda</taxon>
        <taxon>Chelicerata</taxon>
        <taxon>Arachnida</taxon>
        <taxon>Araneae</taxon>
        <taxon>Araneomorphae</taxon>
        <taxon>Entelegynae</taxon>
        <taxon>Araneoidea</taxon>
        <taxon>Nephilidae</taxon>
        <taxon>Trichonephila</taxon>
    </lineage>
</organism>
<evidence type="ECO:0000313" key="2">
    <source>
        <dbReference type="Proteomes" id="UP000887159"/>
    </source>
</evidence>
<dbReference type="EMBL" id="BMAU01021229">
    <property type="protein sequence ID" value="GFY01572.1"/>
    <property type="molecule type" value="Genomic_DNA"/>
</dbReference>
<proteinExistence type="predicted"/>